<dbReference type="HOGENOM" id="CLU_3102334_0_0_10"/>
<protein>
    <submittedName>
        <fullName evidence="1">Uncharacterized protein</fullName>
    </submittedName>
</protein>
<comment type="caution">
    <text evidence="1">The sequence shown here is derived from an EMBL/GenBank/DDBJ whole genome shotgun (WGS) entry which is preliminary data.</text>
</comment>
<proteinExistence type="predicted"/>
<dbReference type="EMBL" id="AFZZ01000129">
    <property type="protein sequence ID" value="EHJ40057.1"/>
    <property type="molecule type" value="Genomic_DNA"/>
</dbReference>
<reference evidence="1 2" key="1">
    <citation type="submission" date="2011-08" db="EMBL/GenBank/DDBJ databases">
        <authorList>
            <person name="Weinstock G."/>
            <person name="Sodergren E."/>
            <person name="Clifton S."/>
            <person name="Fulton L."/>
            <person name="Fulton B."/>
            <person name="Courtney L."/>
            <person name="Fronick C."/>
            <person name="Harrison M."/>
            <person name="Strong C."/>
            <person name="Farmer C."/>
            <person name="Delahaunty K."/>
            <person name="Markovic C."/>
            <person name="Hall O."/>
            <person name="Minx P."/>
            <person name="Tomlinson C."/>
            <person name="Mitreva M."/>
            <person name="Hou S."/>
            <person name="Chen J."/>
            <person name="Wollam A."/>
            <person name="Pepin K.H."/>
            <person name="Johnson M."/>
            <person name="Bhonagiri V."/>
            <person name="Zhang X."/>
            <person name="Suruliraj S."/>
            <person name="Warren W."/>
            <person name="Chinwalla A."/>
            <person name="Mardis E.R."/>
            <person name="Wilson R.K."/>
        </authorList>
    </citation>
    <scope>NUCLEOTIDE SEQUENCE [LARGE SCALE GENOMIC DNA]</scope>
    <source>
        <strain evidence="1 2">DSM 18206</strain>
    </source>
</reference>
<sequence>MSWKMRWEIGWKITPIGQVSSSHYFNDTQEVMRWLEDMVDIFIYSILFIAL</sequence>
<accession>G6AXU9</accession>
<evidence type="ECO:0000313" key="2">
    <source>
        <dbReference type="Proteomes" id="UP000004407"/>
    </source>
</evidence>
<evidence type="ECO:0000313" key="1">
    <source>
        <dbReference type="EMBL" id="EHJ40057.1"/>
    </source>
</evidence>
<organism evidence="1 2">
    <name type="scientific">Leyella stercorea DSM 18206</name>
    <dbReference type="NCBI Taxonomy" id="1002367"/>
    <lineage>
        <taxon>Bacteria</taxon>
        <taxon>Pseudomonadati</taxon>
        <taxon>Bacteroidota</taxon>
        <taxon>Bacteroidia</taxon>
        <taxon>Bacteroidales</taxon>
        <taxon>Prevotellaceae</taxon>
        <taxon>Leyella</taxon>
    </lineage>
</organism>
<dbReference type="Proteomes" id="UP000004407">
    <property type="component" value="Unassembled WGS sequence"/>
</dbReference>
<gene>
    <name evidence="1" type="ORF">HMPREF0673_01456</name>
</gene>
<dbReference type="AlphaFoldDB" id="G6AXU9"/>
<name>G6AXU9_9BACT</name>